<evidence type="ECO:0000256" key="1">
    <source>
        <dbReference type="SAM" id="Coils"/>
    </source>
</evidence>
<dbReference type="Gene3D" id="1.10.287.1490">
    <property type="match status" value="1"/>
</dbReference>
<sequence length="315" mass="35894">MNTPLEAFHQLATLCLCQSHVTQAHEIASEWNQALRHTMREYRLPSNRDVQRLQRTIESLQSDLEDEYDAADTLAKESKDKEARLLKETLSWKKKYDSLDHEAKVAQQASAKTISDLRAIVTSQNNSFPRDLAEIAAQRQSLSELRTTKKKLETDVQQSATQLEALRAESIGIRDEVQRLKAKLQQSSTQIEALKAERIGATDEVQLLKARLQQSTMQNQTFQTEMIGTNNKMESLQGDLGNLQAKMNDLKKSNELMTVELTAKDLALRGEKTRVTELMKVISDLKISEVQLKQVMASCWLHRIYNWLTGSRLVL</sequence>
<dbReference type="Proteomes" id="UP000567885">
    <property type="component" value="Unassembled WGS sequence"/>
</dbReference>
<organism evidence="2 3">
    <name type="scientific">Fusarium heterosporum</name>
    <dbReference type="NCBI Taxonomy" id="42747"/>
    <lineage>
        <taxon>Eukaryota</taxon>
        <taxon>Fungi</taxon>
        <taxon>Dikarya</taxon>
        <taxon>Ascomycota</taxon>
        <taxon>Pezizomycotina</taxon>
        <taxon>Sordariomycetes</taxon>
        <taxon>Hypocreomycetidae</taxon>
        <taxon>Hypocreales</taxon>
        <taxon>Nectriaceae</taxon>
        <taxon>Fusarium</taxon>
        <taxon>Fusarium heterosporum species complex</taxon>
    </lineage>
</organism>
<dbReference type="EMBL" id="JAAGWQ010000083">
    <property type="protein sequence ID" value="KAF5669460.1"/>
    <property type="molecule type" value="Genomic_DNA"/>
</dbReference>
<evidence type="ECO:0000313" key="3">
    <source>
        <dbReference type="Proteomes" id="UP000567885"/>
    </source>
</evidence>
<keyword evidence="1" id="KW-0175">Coiled coil</keyword>
<dbReference type="AlphaFoldDB" id="A0A8H5TC30"/>
<dbReference type="OrthoDB" id="5073369at2759"/>
<feature type="coiled-coil region" evidence="1">
    <location>
        <begin position="50"/>
        <end position="77"/>
    </location>
</feature>
<reference evidence="2 3" key="1">
    <citation type="submission" date="2020-05" db="EMBL/GenBank/DDBJ databases">
        <title>Identification and distribution of gene clusters putatively required for synthesis of sphingolipid metabolism inhibitors in phylogenetically diverse species of the filamentous fungus Fusarium.</title>
        <authorList>
            <person name="Kim H.-S."/>
            <person name="Busman M."/>
            <person name="Brown D.W."/>
            <person name="Divon H."/>
            <person name="Uhlig S."/>
            <person name="Proctor R.H."/>
        </authorList>
    </citation>
    <scope>NUCLEOTIDE SEQUENCE [LARGE SCALE GENOMIC DNA]</scope>
    <source>
        <strain evidence="2 3">NRRL 20693</strain>
    </source>
</reference>
<comment type="caution">
    <text evidence="2">The sequence shown here is derived from an EMBL/GenBank/DDBJ whole genome shotgun (WGS) entry which is preliminary data.</text>
</comment>
<name>A0A8H5TC30_FUSHE</name>
<evidence type="ECO:0000313" key="2">
    <source>
        <dbReference type="EMBL" id="KAF5669460.1"/>
    </source>
</evidence>
<accession>A0A8H5TC30</accession>
<gene>
    <name evidence="2" type="ORF">FHETE_4964</name>
</gene>
<keyword evidence="3" id="KW-1185">Reference proteome</keyword>
<protein>
    <submittedName>
        <fullName evidence="2">Uncharacterized protein</fullName>
    </submittedName>
</protein>
<proteinExistence type="predicted"/>
<feature type="coiled-coil region" evidence="1">
    <location>
        <begin position="135"/>
        <end position="260"/>
    </location>
</feature>